<organism evidence="2 3">
    <name type="scientific">Sphaerochaeta pleomorpha (strain ATCC BAA-1885 / DSM 22778 / Grapes)</name>
    <dbReference type="NCBI Taxonomy" id="158190"/>
    <lineage>
        <taxon>Bacteria</taxon>
        <taxon>Pseudomonadati</taxon>
        <taxon>Spirochaetota</taxon>
        <taxon>Spirochaetia</taxon>
        <taxon>Spirochaetales</taxon>
        <taxon>Sphaerochaetaceae</taxon>
        <taxon>Sphaerochaeta</taxon>
    </lineage>
</organism>
<dbReference type="OrthoDB" id="9769023at2"/>
<dbReference type="STRING" id="158190.SpiGrapes_0851"/>
<feature type="signal peptide" evidence="1">
    <location>
        <begin position="1"/>
        <end position="22"/>
    </location>
</feature>
<gene>
    <name evidence="2" type="ordered locus">SpiGrapes_0851</name>
</gene>
<accession>G8QQP7</accession>
<keyword evidence="1" id="KW-0732">Signal</keyword>
<feature type="chain" id="PRO_5003514150" description="Lipoprotein" evidence="1">
    <location>
        <begin position="23"/>
        <end position="441"/>
    </location>
</feature>
<evidence type="ECO:0000313" key="3">
    <source>
        <dbReference type="Proteomes" id="UP000005632"/>
    </source>
</evidence>
<evidence type="ECO:0000313" key="2">
    <source>
        <dbReference type="EMBL" id="AEV28678.1"/>
    </source>
</evidence>
<dbReference type="RefSeq" id="WP_014269527.1">
    <property type="nucleotide sequence ID" value="NC_016633.1"/>
</dbReference>
<evidence type="ECO:0000256" key="1">
    <source>
        <dbReference type="SAM" id="SignalP"/>
    </source>
</evidence>
<dbReference type="Proteomes" id="UP000005632">
    <property type="component" value="Chromosome"/>
</dbReference>
<proteinExistence type="predicted"/>
<sequence>MKKLLCACFCILSLILVSCSSVIDLSSTQRLYREGDFSNAYHSLMAKQDIILSQQGALILNLDGGMLSHMDGNWELSNSMLSVSEREIQDKYTQSITANIASFIVNDNTKEYPGEDYEDIYINVFKALNYNQMGKDEDALVELRRSIEKQALLKSKYEVQARRVSSYANEQGIDSVGSDTYSTSFSSSALANYLAMVIARGNKDTNTFDYSLGQVTKSFQTQRELYPFPLPSSLSEEDKDIEKGKARLNLVAFNGLAPEKKEFVESIYVSRYNYAKIAYPVLVARRSDVKAIKVTLNDQTSFRLEKIESINAIAIETFKAKSAVTRLKAITRSMIKSLGIAVYDSATEEAARQSNTQKSIASELLGLVFKIARDISETADVRSSHFLPSTAWAGGITIDPGTYTIKVEFLNNIGKTLYSQVIPNFLVSDTKTNLAEAVCPL</sequence>
<dbReference type="AlphaFoldDB" id="G8QQP7"/>
<dbReference type="EMBL" id="CP003155">
    <property type="protein sequence ID" value="AEV28678.1"/>
    <property type="molecule type" value="Genomic_DNA"/>
</dbReference>
<dbReference type="HOGENOM" id="CLU_035715_3_0_12"/>
<name>G8QQP7_SPHPG</name>
<dbReference type="eggNOG" id="COG3014">
    <property type="taxonomic scope" value="Bacteria"/>
</dbReference>
<dbReference type="PROSITE" id="PS51257">
    <property type="entry name" value="PROKAR_LIPOPROTEIN"/>
    <property type="match status" value="1"/>
</dbReference>
<reference evidence="2 3" key="1">
    <citation type="submission" date="2011-11" db="EMBL/GenBank/DDBJ databases">
        <title>Complete sequence of Spirochaeta sp. grapes.</title>
        <authorList>
            <consortium name="US DOE Joint Genome Institute"/>
            <person name="Lucas S."/>
            <person name="Han J."/>
            <person name="Lapidus A."/>
            <person name="Cheng J.-F."/>
            <person name="Goodwin L."/>
            <person name="Pitluck S."/>
            <person name="Peters L."/>
            <person name="Ovchinnikova G."/>
            <person name="Munk A.C."/>
            <person name="Detter J.C."/>
            <person name="Han C."/>
            <person name="Tapia R."/>
            <person name="Land M."/>
            <person name="Hauser L."/>
            <person name="Kyrpides N."/>
            <person name="Ivanova N."/>
            <person name="Pagani I."/>
            <person name="Ritalahtilisa K."/>
            <person name="Loeffler F."/>
            <person name="Woyke T."/>
        </authorList>
    </citation>
    <scope>NUCLEOTIDE SEQUENCE [LARGE SCALE GENOMIC DNA]</scope>
    <source>
        <strain evidence="3">ATCC BAA-1885 / DSM 22778 / Grapes</strain>
    </source>
</reference>
<dbReference type="KEGG" id="sgp:SpiGrapes_0851"/>
<keyword evidence="3" id="KW-1185">Reference proteome</keyword>
<protein>
    <recommendedName>
        <fullName evidence="4">Lipoprotein</fullName>
    </recommendedName>
</protein>
<evidence type="ECO:0008006" key="4">
    <source>
        <dbReference type="Google" id="ProtNLM"/>
    </source>
</evidence>